<comment type="domain">
    <text evidence="7">Subfamily III proteins have a conserved RTxK motif about 40-50 residues from the C-terminus; the threonine may be replaced by serine or cysteine.</text>
</comment>
<proteinExistence type="inferred from homology"/>
<evidence type="ECO:0000256" key="1">
    <source>
        <dbReference type="ARBA" id="ARBA00001326"/>
    </source>
</evidence>
<dbReference type="SUPFAM" id="SSF46689">
    <property type="entry name" value="Homeodomain-like"/>
    <property type="match status" value="1"/>
</dbReference>
<evidence type="ECO:0000313" key="9">
    <source>
        <dbReference type="EMBL" id="CAG8544713.1"/>
    </source>
</evidence>
<dbReference type="GO" id="GO:0046872">
    <property type="term" value="F:metal ion binding"/>
    <property type="evidence" value="ECO:0007669"/>
    <property type="project" value="UniProtKB-UniRule"/>
</dbReference>
<dbReference type="InterPro" id="IPR039763">
    <property type="entry name" value="ARMT1"/>
</dbReference>
<comment type="function">
    <text evidence="7">Metal-dependent phosphatase that shows phosphatase activity against several substrates, including fructose-1-phosphate and fructose-6-phosphate. Its preference for fructose-1-phosphate, a strong glycating agent that causes DNA damage rather than a canonical yeast metabolite, suggests a damage-control function in hexose phosphate metabolism.</text>
</comment>
<keyword evidence="5 7" id="KW-0464">Manganese</keyword>
<dbReference type="AlphaFoldDB" id="A0A9N9FN24"/>
<dbReference type="PANTHER" id="PTHR12260">
    <property type="entry name" value="DAMAGE-CONTROL PHOSPHATASE ARMT1"/>
    <property type="match status" value="1"/>
</dbReference>
<evidence type="ECO:0000256" key="3">
    <source>
        <dbReference type="ARBA" id="ARBA00022723"/>
    </source>
</evidence>
<dbReference type="InterPro" id="IPR036075">
    <property type="entry name" value="ARMT-1-like_metal-bd_sf"/>
</dbReference>
<feature type="domain" description="Damage-control phosphatase ARMT1-like metal-binding" evidence="8">
    <location>
        <begin position="192"/>
        <end position="359"/>
    </location>
</feature>
<sequence>MSVNPANPPRPALRAADKETFAHITATHRWKDIIKKAIDNIRDSLNCSEVDKNEEGKKIIASMEELINQIQRKDQLIQIEDDGRPDIVSWNDALNTYFKGENWFTTTWLFAECYLYRRIISIITNTKHWKNYDPYFRQKEDSFKVSFTTIFEFSKRIDELISLQKVKTNDKLIFYELAKLSLWGNAIDLSIDLIFSDWLIQSGYVSKVYLHVKPIPWFVSDTTLEDFNWLLKTLKNNEFFSSISNIEKLSLEKLFNRWQSYITNSNWIITSDFFWTSPYSFWHLEEKAPELYNDLCKSHLIIFKGDLNYRKLVYDCKWESITPFKDAIGPLGNSKNSPPLLSLRTGKSDVFVGLDEGVEKSLGSDKSWMYSGKFAVIQFSEGYHMVYLSFEKRARIFTLLNERYPTRYVADHEKVSQSTVVRIKQCKKETGIFSNKPKPGCLRLLTGHYEQKVLWYIITGECTNAVSVQKKLKTDEGIIVSKNTIKWTLRRNGLRA</sequence>
<dbReference type="PANTHER" id="PTHR12260:SF6">
    <property type="entry name" value="DAMAGE-CONTROL PHOSPHATASE ARMT1"/>
    <property type="match status" value="1"/>
</dbReference>
<dbReference type="GO" id="GO:0006974">
    <property type="term" value="P:DNA damage response"/>
    <property type="evidence" value="ECO:0007669"/>
    <property type="project" value="TreeGrafter"/>
</dbReference>
<name>A0A9N9FN24_9GLOM</name>
<dbReference type="InterPro" id="IPR002791">
    <property type="entry name" value="ARMT1-like_metal-bd"/>
</dbReference>
<evidence type="ECO:0000256" key="6">
    <source>
        <dbReference type="ARBA" id="ARBA00048809"/>
    </source>
</evidence>
<dbReference type="GO" id="GO:0016791">
    <property type="term" value="F:phosphatase activity"/>
    <property type="evidence" value="ECO:0007669"/>
    <property type="project" value="TreeGrafter"/>
</dbReference>
<dbReference type="EMBL" id="CAJVQA010002364">
    <property type="protein sequence ID" value="CAG8544713.1"/>
    <property type="molecule type" value="Genomic_DNA"/>
</dbReference>
<keyword evidence="3 7" id="KW-0479">Metal-binding</keyword>
<dbReference type="Proteomes" id="UP000789759">
    <property type="component" value="Unassembled WGS sequence"/>
</dbReference>
<comment type="catalytic activity">
    <reaction evidence="6 7">
        <text>beta-D-fructose 6-phosphate = dihydroxyacetone + D-glyceraldehyde 3-phosphate</text>
        <dbReference type="Rhea" id="RHEA:28002"/>
        <dbReference type="ChEBI" id="CHEBI:16016"/>
        <dbReference type="ChEBI" id="CHEBI:57634"/>
        <dbReference type="ChEBI" id="CHEBI:59776"/>
    </reaction>
</comment>
<feature type="domain" description="Damage-control phosphatase ARMT1-like metal-binding" evidence="8">
    <location>
        <begin position="25"/>
        <end position="191"/>
    </location>
</feature>
<dbReference type="OrthoDB" id="541375at2759"/>
<protein>
    <recommendedName>
        <fullName evidence="7">Sugar phosphate phosphatase</fullName>
        <ecNumber evidence="7">3.1.3.-</ecNumber>
    </recommendedName>
</protein>
<evidence type="ECO:0000313" key="10">
    <source>
        <dbReference type="Proteomes" id="UP000789759"/>
    </source>
</evidence>
<evidence type="ECO:0000256" key="5">
    <source>
        <dbReference type="ARBA" id="ARBA00023211"/>
    </source>
</evidence>
<evidence type="ECO:0000256" key="7">
    <source>
        <dbReference type="RuleBase" id="RU367030"/>
    </source>
</evidence>
<comment type="catalytic activity">
    <reaction evidence="1 7">
        <text>beta-D-fructose 1-phosphate + H2O = D-fructose + phosphate</text>
        <dbReference type="Rhea" id="RHEA:35603"/>
        <dbReference type="ChEBI" id="CHEBI:15377"/>
        <dbReference type="ChEBI" id="CHEBI:37721"/>
        <dbReference type="ChEBI" id="CHEBI:43474"/>
        <dbReference type="ChEBI" id="CHEBI:138881"/>
    </reaction>
</comment>
<evidence type="ECO:0000259" key="8">
    <source>
        <dbReference type="Pfam" id="PF01937"/>
    </source>
</evidence>
<reference evidence="9" key="1">
    <citation type="submission" date="2021-06" db="EMBL/GenBank/DDBJ databases">
        <authorList>
            <person name="Kallberg Y."/>
            <person name="Tangrot J."/>
            <person name="Rosling A."/>
        </authorList>
    </citation>
    <scope>NUCLEOTIDE SEQUENCE</scope>
    <source>
        <strain evidence="9">FL966</strain>
    </source>
</reference>
<gene>
    <name evidence="9" type="ORF">CPELLU_LOCUS4462</name>
</gene>
<comment type="caution">
    <text evidence="9">The sequence shown here is derived from an EMBL/GenBank/DDBJ whole genome shotgun (WGS) entry which is preliminary data.</text>
</comment>
<comment type="cofactor">
    <cofactor evidence="7">
        <name>Mn(2+)</name>
        <dbReference type="ChEBI" id="CHEBI:29035"/>
    </cofactor>
    <cofactor evidence="7">
        <name>Ni(2+)</name>
        <dbReference type="ChEBI" id="CHEBI:49786"/>
    </cofactor>
</comment>
<keyword evidence="4 7" id="KW-0378">Hydrolase</keyword>
<dbReference type="Gene3D" id="3.40.50.10880">
    <property type="entry name" value="Uncharacterised protein PF01937, DUF89, domain 3"/>
    <property type="match status" value="1"/>
</dbReference>
<keyword evidence="10" id="KW-1185">Reference proteome</keyword>
<evidence type="ECO:0000256" key="2">
    <source>
        <dbReference type="ARBA" id="ARBA00009519"/>
    </source>
</evidence>
<dbReference type="EC" id="3.1.3.-" evidence="7"/>
<comment type="similarity">
    <text evidence="2 7">Belongs to the damage-control phosphatase family. Sugar phosphate phosphatase III subfamily.</text>
</comment>
<dbReference type="InterPro" id="IPR009057">
    <property type="entry name" value="Homeodomain-like_sf"/>
</dbReference>
<dbReference type="SUPFAM" id="SSF111321">
    <property type="entry name" value="AF1104-like"/>
    <property type="match status" value="1"/>
</dbReference>
<evidence type="ECO:0000256" key="4">
    <source>
        <dbReference type="ARBA" id="ARBA00022801"/>
    </source>
</evidence>
<organism evidence="9 10">
    <name type="scientific">Cetraspora pellucida</name>
    <dbReference type="NCBI Taxonomy" id="1433469"/>
    <lineage>
        <taxon>Eukaryota</taxon>
        <taxon>Fungi</taxon>
        <taxon>Fungi incertae sedis</taxon>
        <taxon>Mucoromycota</taxon>
        <taxon>Glomeromycotina</taxon>
        <taxon>Glomeromycetes</taxon>
        <taxon>Diversisporales</taxon>
        <taxon>Gigasporaceae</taxon>
        <taxon>Cetraspora</taxon>
    </lineage>
</organism>
<dbReference type="GO" id="GO:0005634">
    <property type="term" value="C:nucleus"/>
    <property type="evidence" value="ECO:0007669"/>
    <property type="project" value="TreeGrafter"/>
</dbReference>
<dbReference type="Gene3D" id="1.20.930.60">
    <property type="match status" value="1"/>
</dbReference>
<dbReference type="Pfam" id="PF01937">
    <property type="entry name" value="ARMT1-like_dom"/>
    <property type="match status" value="2"/>
</dbReference>
<accession>A0A9N9FN24</accession>